<dbReference type="GeneID" id="88171640"/>
<keyword evidence="10 18" id="KW-1133">Transmembrane helix</keyword>
<keyword evidence="21" id="KW-1185">Reference proteome</keyword>
<dbReference type="PANTHER" id="PTHR13036:SF0">
    <property type="entry name" value="CHITOBIOSYLDIPHOSPHODOLICHOL BETA-MANNOSYLTRANSFERASE"/>
    <property type="match status" value="1"/>
</dbReference>
<evidence type="ECO:0000256" key="12">
    <source>
        <dbReference type="ARBA" id="ARBA00024899"/>
    </source>
</evidence>
<accession>A0AAX4H482</accession>
<evidence type="ECO:0000256" key="16">
    <source>
        <dbReference type="ARBA" id="ARBA00033088"/>
    </source>
</evidence>
<keyword evidence="11 18" id="KW-0472">Membrane</keyword>
<comment type="catalytic activity">
    <reaction evidence="17">
        <text>an N,N'-diacetylchitobiosyl-diphospho-di-trans,poly-cis-dolichol + GDP-alpha-D-mannose = a beta-D-Man-(1-&gt;4)-beta-D-GlcNAc-(1-&gt;4)-alpha-D-GlcNAc-diphospho-di-trans,poly-cis-dolichol + GDP + H(+)</text>
        <dbReference type="Rhea" id="RHEA:13865"/>
        <dbReference type="Rhea" id="RHEA-COMP:19510"/>
        <dbReference type="Rhea" id="RHEA-COMP:19511"/>
        <dbReference type="ChEBI" id="CHEBI:15378"/>
        <dbReference type="ChEBI" id="CHEBI:57269"/>
        <dbReference type="ChEBI" id="CHEBI:57527"/>
        <dbReference type="ChEBI" id="CHEBI:58189"/>
        <dbReference type="ChEBI" id="CHEBI:58472"/>
        <dbReference type="EC" id="2.4.1.142"/>
    </reaction>
    <physiologicalReaction direction="left-to-right" evidence="17">
        <dbReference type="Rhea" id="RHEA:13866"/>
    </physiologicalReaction>
</comment>
<dbReference type="Gene3D" id="3.40.50.2000">
    <property type="entry name" value="Glycogen Phosphorylase B"/>
    <property type="match status" value="2"/>
</dbReference>
<evidence type="ECO:0000256" key="2">
    <source>
        <dbReference type="ARBA" id="ARBA00004922"/>
    </source>
</evidence>
<comment type="similarity">
    <text evidence="3">Belongs to the glycosyltransferase group 1 family.</text>
</comment>
<feature type="transmembrane region" description="Helical" evidence="18">
    <location>
        <begin position="16"/>
        <end position="35"/>
    </location>
</feature>
<evidence type="ECO:0000256" key="9">
    <source>
        <dbReference type="ARBA" id="ARBA00022824"/>
    </source>
</evidence>
<gene>
    <name evidence="20" type="ORF">PUMCH_000571</name>
</gene>
<dbReference type="Proteomes" id="UP001338582">
    <property type="component" value="Chromosome 1"/>
</dbReference>
<evidence type="ECO:0000256" key="3">
    <source>
        <dbReference type="ARBA" id="ARBA00006122"/>
    </source>
</evidence>
<evidence type="ECO:0000256" key="15">
    <source>
        <dbReference type="ARBA" id="ARBA00031566"/>
    </source>
</evidence>
<evidence type="ECO:0000313" key="20">
    <source>
        <dbReference type="EMBL" id="WPK23333.1"/>
    </source>
</evidence>
<dbReference type="InterPro" id="IPR026051">
    <property type="entry name" value="ALG1-like"/>
</dbReference>
<dbReference type="InterPro" id="IPR001296">
    <property type="entry name" value="Glyco_trans_1"/>
</dbReference>
<name>A0AAX4H482_9ASCO</name>
<dbReference type="KEGG" id="asau:88171640"/>
<evidence type="ECO:0000256" key="7">
    <source>
        <dbReference type="ARBA" id="ARBA00022679"/>
    </source>
</evidence>
<dbReference type="GO" id="GO:0004578">
    <property type="term" value="F:chitobiosyldiphosphodolichol beta-mannosyltransferase activity"/>
    <property type="evidence" value="ECO:0007669"/>
    <property type="project" value="UniProtKB-EC"/>
</dbReference>
<evidence type="ECO:0000256" key="5">
    <source>
        <dbReference type="ARBA" id="ARBA00015841"/>
    </source>
</evidence>
<dbReference type="GO" id="GO:0005789">
    <property type="term" value="C:endoplasmic reticulum membrane"/>
    <property type="evidence" value="ECO:0007669"/>
    <property type="project" value="UniProtKB-SubCell"/>
</dbReference>
<dbReference type="PANTHER" id="PTHR13036">
    <property type="entry name" value="BETA1,4 MANNOSYLTRANSFERASE"/>
    <property type="match status" value="1"/>
</dbReference>
<proteinExistence type="inferred from homology"/>
<dbReference type="SUPFAM" id="SSF53756">
    <property type="entry name" value="UDP-Glycosyltransferase/glycogen phosphorylase"/>
    <property type="match status" value="1"/>
</dbReference>
<evidence type="ECO:0000256" key="14">
    <source>
        <dbReference type="ARBA" id="ARBA00031434"/>
    </source>
</evidence>
<evidence type="ECO:0000256" key="18">
    <source>
        <dbReference type="SAM" id="Phobius"/>
    </source>
</evidence>
<dbReference type="AlphaFoldDB" id="A0AAX4H482"/>
<evidence type="ECO:0000256" key="4">
    <source>
        <dbReference type="ARBA" id="ARBA00012611"/>
    </source>
</evidence>
<protein>
    <recommendedName>
        <fullName evidence="5">Chitobiosyldiphosphodolichol beta-mannosyltransferase</fullName>
        <ecNumber evidence="4">2.4.1.142</ecNumber>
    </recommendedName>
    <alternativeName>
        <fullName evidence="13">Asparagine-linked glycosylation protein 1</fullName>
    </alternativeName>
    <alternativeName>
        <fullName evidence="15">Beta-1,4-mannosyltransferase</fullName>
    </alternativeName>
    <alternativeName>
        <fullName evidence="16">GDP-Man:GlcNAc2-PP-dolichol mannosyltransferase</fullName>
    </alternativeName>
    <alternativeName>
        <fullName evidence="14">GDP-mannose-dolichol diphosphochitobiose mannosyltransferase</fullName>
    </alternativeName>
</protein>
<evidence type="ECO:0000256" key="10">
    <source>
        <dbReference type="ARBA" id="ARBA00022989"/>
    </source>
</evidence>
<dbReference type="EC" id="2.4.1.142" evidence="4"/>
<keyword evidence="6" id="KW-0328">Glycosyltransferase</keyword>
<evidence type="ECO:0000256" key="8">
    <source>
        <dbReference type="ARBA" id="ARBA00022692"/>
    </source>
</evidence>
<evidence type="ECO:0000259" key="19">
    <source>
        <dbReference type="Pfam" id="PF00534"/>
    </source>
</evidence>
<organism evidence="20 21">
    <name type="scientific">Australozyma saopauloensis</name>
    <dbReference type="NCBI Taxonomy" id="291208"/>
    <lineage>
        <taxon>Eukaryota</taxon>
        <taxon>Fungi</taxon>
        <taxon>Dikarya</taxon>
        <taxon>Ascomycota</taxon>
        <taxon>Saccharomycotina</taxon>
        <taxon>Pichiomycetes</taxon>
        <taxon>Metschnikowiaceae</taxon>
        <taxon>Australozyma</taxon>
    </lineage>
</organism>
<dbReference type="Pfam" id="PF00534">
    <property type="entry name" value="Glycos_transf_1"/>
    <property type="match status" value="1"/>
</dbReference>
<dbReference type="EMBL" id="CP138894">
    <property type="protein sequence ID" value="WPK23333.1"/>
    <property type="molecule type" value="Genomic_DNA"/>
</dbReference>
<feature type="domain" description="Glycosyl transferase family 1" evidence="19">
    <location>
        <begin position="269"/>
        <end position="431"/>
    </location>
</feature>
<comment type="pathway">
    <text evidence="2">Protein modification; protein glycosylation.</text>
</comment>
<keyword evidence="9" id="KW-0256">Endoplasmic reticulum</keyword>
<keyword evidence="8 18" id="KW-0812">Transmembrane</keyword>
<feature type="transmembrane region" description="Helical" evidence="18">
    <location>
        <begin position="147"/>
        <end position="163"/>
    </location>
</feature>
<evidence type="ECO:0000313" key="21">
    <source>
        <dbReference type="Proteomes" id="UP001338582"/>
    </source>
</evidence>
<evidence type="ECO:0000256" key="1">
    <source>
        <dbReference type="ARBA" id="ARBA00004389"/>
    </source>
</evidence>
<comment type="subcellular location">
    <subcellularLocation>
        <location evidence="1">Endoplasmic reticulum membrane</location>
        <topology evidence="1">Single-pass membrane protein</topology>
    </subcellularLocation>
</comment>
<dbReference type="RefSeq" id="XP_062875720.1">
    <property type="nucleotide sequence ID" value="XM_063019650.1"/>
</dbReference>
<keyword evidence="7" id="KW-0808">Transferase</keyword>
<sequence length="455" mass="52033">MYSLEKIWHANLPRSWALGILLYILSMITAIYYVFPLLSLRLRKNKNEVTILVLGDLGHSPRMCYHALSLARADMLVNLCGYMDMDLPESIQEEVMIDVYPIKVIKNTRKLPFIAFAAYKVAMQLYQLFALLLQVQGSKYYMLQNPPSMPLLLVLVVFIRIFSPRSKLIIDWHNLNYTILNLKFNNLKHPLVRVLRAYERILAQFAAINITVTHQMKEFLIKEFLLREDSIIPFHDRPGPQFRPLRDSTITKSEILATRDLFSEIDNIADYKILVSATSFTPDEDFSILLNALKLYDDNKNEKTPIFAIITGKGPMQKQFLESVSSLNFTKKVIIRNAWLSAEDYPLVLACADVAVSLHTSLSGIDLPMKIVDFFGVGVPVLTLRFPAIGELVQDGKNGLILPGIKLEDQEMYDGLTRVLNDSEILNKLKDGALAESEKRWDENWDRILHPALCN</sequence>
<evidence type="ECO:0000256" key="13">
    <source>
        <dbReference type="ARBA" id="ARBA00030745"/>
    </source>
</evidence>
<reference evidence="20 21" key="1">
    <citation type="submission" date="2023-10" db="EMBL/GenBank/DDBJ databases">
        <title>Draft Genome Sequence of Candida saopaulonensis from a very Premature Infant with Sepsis.</title>
        <authorList>
            <person name="Ning Y."/>
            <person name="Dai R."/>
            <person name="Xiao M."/>
            <person name="Xu Y."/>
            <person name="Yan Q."/>
            <person name="Zhang L."/>
        </authorList>
    </citation>
    <scope>NUCLEOTIDE SEQUENCE [LARGE SCALE GENOMIC DNA]</scope>
    <source>
        <strain evidence="20 21">19XY460</strain>
    </source>
</reference>
<evidence type="ECO:0000256" key="11">
    <source>
        <dbReference type="ARBA" id="ARBA00023136"/>
    </source>
</evidence>
<evidence type="ECO:0000256" key="17">
    <source>
        <dbReference type="ARBA" id="ARBA00045071"/>
    </source>
</evidence>
<comment type="function">
    <text evidence="12">Participates in the formation of the lipid-linked precursor oligosaccharide for N-glycosylation. Involved in assembling the dolichol-pyrophosphate-GlcNAc(2)-Man(5) intermediate on the cytoplasmic surface of the ER.</text>
</comment>
<feature type="transmembrane region" description="Helical" evidence="18">
    <location>
        <begin position="113"/>
        <end position="135"/>
    </location>
</feature>
<evidence type="ECO:0000256" key="6">
    <source>
        <dbReference type="ARBA" id="ARBA00022676"/>
    </source>
</evidence>